<comment type="caution">
    <text evidence="5">The sequence shown here is derived from an EMBL/GenBank/DDBJ whole genome shotgun (WGS) entry which is preliminary data.</text>
</comment>
<proteinExistence type="predicted"/>
<dbReference type="Pfam" id="PF11887">
    <property type="entry name" value="Mce4_CUP1"/>
    <property type="match status" value="1"/>
</dbReference>
<keyword evidence="6" id="KW-1185">Reference proteome</keyword>
<feature type="region of interest" description="Disordered" evidence="1">
    <location>
        <begin position="350"/>
        <end position="383"/>
    </location>
</feature>
<dbReference type="InterPro" id="IPR003399">
    <property type="entry name" value="Mce/MlaD"/>
</dbReference>
<gene>
    <name evidence="5" type="ORF">NVS88_16500</name>
</gene>
<evidence type="ECO:0000256" key="1">
    <source>
        <dbReference type="SAM" id="MobiDB-lite"/>
    </source>
</evidence>
<reference evidence="5" key="1">
    <citation type="submission" date="2022-08" db="EMBL/GenBank/DDBJ databases">
        <title>Genome analysis of Corynebacteriales strain.</title>
        <authorList>
            <person name="Lee S.D."/>
        </authorList>
    </citation>
    <scope>NUCLEOTIDE SEQUENCE</scope>
    <source>
        <strain evidence="5">D3-21</strain>
    </source>
</reference>
<dbReference type="RefSeq" id="WP_277830135.1">
    <property type="nucleotide sequence ID" value="NZ_JAAIVF010000001.1"/>
</dbReference>
<dbReference type="AlphaFoldDB" id="A0A9X4M3I5"/>
<feature type="domain" description="Mce/MlaD" evidence="3">
    <location>
        <begin position="42"/>
        <end position="115"/>
    </location>
</feature>
<keyword evidence="2" id="KW-0472">Membrane</keyword>
<feature type="domain" description="Mammalian cell entry C-terminal" evidence="4">
    <location>
        <begin position="123"/>
        <end position="340"/>
    </location>
</feature>
<name>A0A9X4M3I5_9ACTN</name>
<dbReference type="PANTHER" id="PTHR33371">
    <property type="entry name" value="INTERMEMBRANE PHOSPHOLIPID TRANSPORT SYSTEM BINDING PROTEIN MLAD-RELATED"/>
    <property type="match status" value="1"/>
</dbReference>
<organism evidence="5 6">
    <name type="scientific">Speluncibacter jeojiensis</name>
    <dbReference type="NCBI Taxonomy" id="2710754"/>
    <lineage>
        <taxon>Bacteria</taxon>
        <taxon>Bacillati</taxon>
        <taxon>Actinomycetota</taxon>
        <taxon>Actinomycetes</taxon>
        <taxon>Mycobacteriales</taxon>
        <taxon>Speluncibacteraceae</taxon>
        <taxon>Speluncibacter</taxon>
    </lineage>
</organism>
<feature type="transmembrane region" description="Helical" evidence="2">
    <location>
        <begin position="12"/>
        <end position="32"/>
    </location>
</feature>
<dbReference type="GO" id="GO:0051701">
    <property type="term" value="P:biological process involved in interaction with host"/>
    <property type="evidence" value="ECO:0007669"/>
    <property type="project" value="TreeGrafter"/>
</dbReference>
<sequence length="440" mass="47197">MHNTAAVVRRRLLGLLFFAIVIGFVAVTLMQYNKVFTPVVKVDLITDSAGNALPKNADVKVRGMLVGEVRSFEASGDQVHLHLAIKPEDAKLIPANATARLLPKTLFGERYVSLQIPESPKGTLSNGDTIYQDKSGNAVELSQMFDNLLPILQAVPPQDLASTLGAINQALTGRGEKIGHALDQLNTVVGRFDDQLPDIKADLQGLATFSQTYSKAAPDLVDALDNLRTTSGTVVSKQNDIKALMASITGTAASTSDLLQVNHDTIIQVAADLKDPLNVLAQASPAFGCTFKDFADVEKKAKSIVGYGNKYPGIRVSLEIVNPRGRYIPSQDEPRLFDTRIAKCYRTAQPGEKYPIPDGTLNDGSYQPPTRHPDPNAPTLFPPNPQYSLVPQVGYAGSQAEQKTLAGIYGAATGTAPQDVPGWTTLMAAPALRGNEVTVK</sequence>
<evidence type="ECO:0000259" key="4">
    <source>
        <dbReference type="Pfam" id="PF11887"/>
    </source>
</evidence>
<accession>A0A9X4M3I5</accession>
<dbReference type="PANTHER" id="PTHR33371:SF19">
    <property type="entry name" value="MCE-FAMILY PROTEIN MCE4A"/>
    <property type="match status" value="1"/>
</dbReference>
<keyword evidence="2" id="KW-0812">Transmembrane</keyword>
<evidence type="ECO:0000313" key="6">
    <source>
        <dbReference type="Proteomes" id="UP001152755"/>
    </source>
</evidence>
<evidence type="ECO:0000256" key="2">
    <source>
        <dbReference type="SAM" id="Phobius"/>
    </source>
</evidence>
<protein>
    <submittedName>
        <fullName evidence="5">MCE family protein</fullName>
    </submittedName>
</protein>
<keyword evidence="2" id="KW-1133">Transmembrane helix</keyword>
<dbReference type="EMBL" id="JANRHA010000011">
    <property type="protein sequence ID" value="MDG3016157.1"/>
    <property type="molecule type" value="Genomic_DNA"/>
</dbReference>
<dbReference type="InterPro" id="IPR005693">
    <property type="entry name" value="Mce"/>
</dbReference>
<dbReference type="Pfam" id="PF02470">
    <property type="entry name" value="MlaD"/>
    <property type="match status" value="1"/>
</dbReference>
<evidence type="ECO:0000313" key="5">
    <source>
        <dbReference type="EMBL" id="MDG3016157.1"/>
    </source>
</evidence>
<dbReference type="GO" id="GO:0005576">
    <property type="term" value="C:extracellular region"/>
    <property type="evidence" value="ECO:0007669"/>
    <property type="project" value="TreeGrafter"/>
</dbReference>
<dbReference type="InterPro" id="IPR052336">
    <property type="entry name" value="MlaD_Phospholipid_Transporter"/>
</dbReference>
<dbReference type="InterPro" id="IPR024516">
    <property type="entry name" value="Mce_C"/>
</dbReference>
<dbReference type="NCBIfam" id="TIGR00996">
    <property type="entry name" value="Mtu_fam_mce"/>
    <property type="match status" value="1"/>
</dbReference>
<dbReference type="Proteomes" id="UP001152755">
    <property type="component" value="Unassembled WGS sequence"/>
</dbReference>
<evidence type="ECO:0000259" key="3">
    <source>
        <dbReference type="Pfam" id="PF02470"/>
    </source>
</evidence>